<dbReference type="Proteomes" id="UP000078532">
    <property type="component" value="Unassembled WGS sequence"/>
</dbReference>
<feature type="transmembrane region" description="Helical" evidence="1">
    <location>
        <begin position="176"/>
        <end position="202"/>
    </location>
</feature>
<dbReference type="AlphaFoldDB" id="A0A1B7LGY3"/>
<proteinExistence type="inferred from homology"/>
<dbReference type="HAMAP" id="MF_02077">
    <property type="entry name" value="Amj_flippase"/>
    <property type="match status" value="1"/>
</dbReference>
<keyword evidence="1" id="KW-0961">Cell wall biogenesis/degradation</keyword>
<gene>
    <name evidence="1" type="primary">amj</name>
    <name evidence="2" type="ORF">A6M21_05765</name>
</gene>
<dbReference type="RefSeq" id="WP_066666777.1">
    <property type="nucleotide sequence ID" value="NZ_LYVF01000062.1"/>
</dbReference>
<evidence type="ECO:0000313" key="2">
    <source>
        <dbReference type="EMBL" id="OAT85429.1"/>
    </source>
</evidence>
<protein>
    <recommendedName>
        <fullName evidence="1">Lipid II flippase Amj</fullName>
    </recommendedName>
</protein>
<feature type="transmembrane region" description="Helical" evidence="1">
    <location>
        <begin position="255"/>
        <end position="282"/>
    </location>
</feature>
<reference evidence="2 3" key="1">
    <citation type="submission" date="2016-04" db="EMBL/GenBank/DDBJ databases">
        <authorList>
            <person name="Evans L.H."/>
            <person name="Alamgir A."/>
            <person name="Owens N."/>
            <person name="Weber N.D."/>
            <person name="Virtaneva K."/>
            <person name="Barbian K."/>
            <person name="Babar A."/>
            <person name="Rosenke K."/>
        </authorList>
    </citation>
    <scope>NUCLEOTIDE SEQUENCE [LARGE SCALE GENOMIC DNA]</scope>
    <source>
        <strain evidence="2 3">LMa1</strain>
    </source>
</reference>
<evidence type="ECO:0000256" key="1">
    <source>
        <dbReference type="HAMAP-Rule" id="MF_02077"/>
    </source>
</evidence>
<evidence type="ECO:0000313" key="3">
    <source>
        <dbReference type="Proteomes" id="UP000078532"/>
    </source>
</evidence>
<comment type="pathway">
    <text evidence="1">Cell wall biogenesis; peptidoglycan biosynthesis.</text>
</comment>
<comment type="caution">
    <text evidence="1">Lacks conserved residue(s) required for the propagation of feature annotation.</text>
</comment>
<comment type="function">
    <text evidence="1">Involved in peptidoglycan biosynthesis. Transports lipid-linked peptidoglycan precursors from the inner to the outer leaflet of the cytoplasmic membrane.</text>
</comment>
<dbReference type="GO" id="GO:0005886">
    <property type="term" value="C:plasma membrane"/>
    <property type="evidence" value="ECO:0007669"/>
    <property type="project" value="UniProtKB-SubCell"/>
</dbReference>
<keyword evidence="1" id="KW-0813">Transport</keyword>
<sequence length="286" mass="30605">MSRLLFVAILTAVIHAINTLIYSVRLSGVRTRRLATALSLFQVIFLIASTANLIQAPLMSSIVELAINKGSQQAGGHDLLSSPYYQAQLVHLNSQIRTVMLAATAGTLIGGMLIPSFVNIFTRAIMLLEDFGNVPRMLLKIFISPRQVARLAGQVKLPGVGRFRTALAAPLHIPRYFLVANIIITGVWTTGVLSALYAGALIPHFRSTATLTSGIVNGVAAVLAATVVDPTAALITDQAMRGKRPEEDVKQMAVYLAITRLLGTLLAQAIFIPGALVIRFVAALIT</sequence>
<keyword evidence="1" id="KW-0573">Peptidoglycan synthesis</keyword>
<dbReference type="GO" id="GO:0009252">
    <property type="term" value="P:peptidoglycan biosynthetic process"/>
    <property type="evidence" value="ECO:0007669"/>
    <property type="project" value="UniProtKB-UniRule"/>
</dbReference>
<comment type="caution">
    <text evidence="2">The sequence shown here is derived from an EMBL/GenBank/DDBJ whole genome shotgun (WGS) entry which is preliminary data.</text>
</comment>
<dbReference type="GO" id="GO:0008360">
    <property type="term" value="P:regulation of cell shape"/>
    <property type="evidence" value="ECO:0007669"/>
    <property type="project" value="UniProtKB-KW"/>
</dbReference>
<comment type="subcellular location">
    <subcellularLocation>
        <location evidence="1">Cell membrane</location>
        <topology evidence="1">Multi-pass membrane protein</topology>
    </subcellularLocation>
</comment>
<dbReference type="STRING" id="1838280.A6M21_05765"/>
<dbReference type="Pfam" id="PF10997">
    <property type="entry name" value="Amj"/>
    <property type="match status" value="1"/>
</dbReference>
<dbReference type="EMBL" id="LYVF01000062">
    <property type="protein sequence ID" value="OAT85429.1"/>
    <property type="molecule type" value="Genomic_DNA"/>
</dbReference>
<keyword evidence="1" id="KW-1003">Cell membrane</keyword>
<dbReference type="UniPathway" id="UPA00219"/>
<keyword evidence="3" id="KW-1185">Reference proteome</keyword>
<dbReference type="OrthoDB" id="7888986at2"/>
<keyword evidence="1" id="KW-1133">Transmembrane helix</keyword>
<keyword evidence="1" id="KW-0472">Membrane</keyword>
<dbReference type="GO" id="GO:0071555">
    <property type="term" value="P:cell wall organization"/>
    <property type="evidence" value="ECO:0007669"/>
    <property type="project" value="UniProtKB-KW"/>
</dbReference>
<name>A0A1B7LGY3_9FIRM</name>
<accession>A0A1B7LGY3</accession>
<organism evidence="2 3">
    <name type="scientific">Desulfotomaculum copahuensis</name>
    <dbReference type="NCBI Taxonomy" id="1838280"/>
    <lineage>
        <taxon>Bacteria</taxon>
        <taxon>Bacillati</taxon>
        <taxon>Bacillota</taxon>
        <taxon>Clostridia</taxon>
        <taxon>Eubacteriales</taxon>
        <taxon>Desulfotomaculaceae</taxon>
        <taxon>Desulfotomaculum</taxon>
    </lineage>
</organism>
<dbReference type="GO" id="GO:0015648">
    <property type="term" value="F:lipid-linked peptidoglycan transporter activity"/>
    <property type="evidence" value="ECO:0007669"/>
    <property type="project" value="UniProtKB-UniRule"/>
</dbReference>
<feature type="transmembrane region" description="Helical" evidence="1">
    <location>
        <begin position="214"/>
        <end position="235"/>
    </location>
</feature>
<feature type="transmembrane region" description="Helical" evidence="1">
    <location>
        <begin position="99"/>
        <end position="121"/>
    </location>
</feature>
<keyword evidence="1" id="KW-0812">Transmembrane</keyword>
<dbReference type="InterPro" id="IPR021260">
    <property type="entry name" value="Amj"/>
</dbReference>
<comment type="similarity">
    <text evidence="1">Belongs to the Amj family.</text>
</comment>
<keyword evidence="1" id="KW-0133">Cell shape</keyword>
<feature type="transmembrane region" description="Helical" evidence="1">
    <location>
        <begin position="35"/>
        <end position="54"/>
    </location>
</feature>